<dbReference type="InterPro" id="IPR001567">
    <property type="entry name" value="Pept_M3A_M3B_dom"/>
</dbReference>
<evidence type="ECO:0000313" key="9">
    <source>
        <dbReference type="Proteomes" id="UP000315017"/>
    </source>
</evidence>
<dbReference type="OrthoDB" id="9762795at2"/>
<dbReference type="GO" id="GO:0006518">
    <property type="term" value="P:peptide metabolic process"/>
    <property type="evidence" value="ECO:0007669"/>
    <property type="project" value="TreeGrafter"/>
</dbReference>
<dbReference type="CDD" id="cd09606">
    <property type="entry name" value="M3B_PepF"/>
    <property type="match status" value="1"/>
</dbReference>
<dbReference type="GO" id="GO:0004222">
    <property type="term" value="F:metalloendopeptidase activity"/>
    <property type="evidence" value="ECO:0007669"/>
    <property type="project" value="InterPro"/>
</dbReference>
<evidence type="ECO:0000256" key="1">
    <source>
        <dbReference type="ARBA" id="ARBA00022670"/>
    </source>
</evidence>
<comment type="cofactor">
    <cofactor evidence="6">
        <name>Zn(2+)</name>
        <dbReference type="ChEBI" id="CHEBI:29105"/>
    </cofactor>
    <text evidence="6">Binds 1 zinc ion.</text>
</comment>
<dbReference type="RefSeq" id="WP_145098010.1">
    <property type="nucleotide sequence ID" value="NZ_CP036274.1"/>
</dbReference>
<dbReference type="GO" id="GO:0046872">
    <property type="term" value="F:metal ion binding"/>
    <property type="evidence" value="ECO:0007669"/>
    <property type="project" value="UniProtKB-UniRule"/>
</dbReference>
<reference evidence="8 9" key="1">
    <citation type="submission" date="2019-02" db="EMBL/GenBank/DDBJ databases">
        <title>Deep-cultivation of Planctomycetes and their phenomic and genomic characterization uncovers novel biology.</title>
        <authorList>
            <person name="Wiegand S."/>
            <person name="Jogler M."/>
            <person name="Boedeker C."/>
            <person name="Pinto D."/>
            <person name="Vollmers J."/>
            <person name="Rivas-Marin E."/>
            <person name="Kohn T."/>
            <person name="Peeters S.H."/>
            <person name="Heuer A."/>
            <person name="Rast P."/>
            <person name="Oberbeckmann S."/>
            <person name="Bunk B."/>
            <person name="Jeske O."/>
            <person name="Meyerdierks A."/>
            <person name="Storesund J.E."/>
            <person name="Kallscheuer N."/>
            <person name="Luecker S."/>
            <person name="Lage O.M."/>
            <person name="Pohl T."/>
            <person name="Merkel B.J."/>
            <person name="Hornburger P."/>
            <person name="Mueller R.-W."/>
            <person name="Bruemmer F."/>
            <person name="Labrenz M."/>
            <person name="Spormann A.M."/>
            <person name="Op den Camp H."/>
            <person name="Overmann J."/>
            <person name="Amann R."/>
            <person name="Jetten M.S.M."/>
            <person name="Mascher T."/>
            <person name="Medema M.H."/>
            <person name="Devos D.P."/>
            <person name="Kaster A.-K."/>
            <person name="Ovreas L."/>
            <person name="Rohde M."/>
            <person name="Galperin M.Y."/>
            <person name="Jogler C."/>
        </authorList>
    </citation>
    <scope>NUCLEOTIDE SEQUENCE [LARGE SCALE GENOMIC DNA]</scope>
    <source>
        <strain evidence="8 9">ETA_A8</strain>
    </source>
</reference>
<keyword evidence="2 6" id="KW-0479">Metal-binding</keyword>
<organism evidence="8 9">
    <name type="scientific">Anatilimnocola aggregata</name>
    <dbReference type="NCBI Taxonomy" id="2528021"/>
    <lineage>
        <taxon>Bacteria</taxon>
        <taxon>Pseudomonadati</taxon>
        <taxon>Planctomycetota</taxon>
        <taxon>Planctomycetia</taxon>
        <taxon>Pirellulales</taxon>
        <taxon>Pirellulaceae</taxon>
        <taxon>Anatilimnocola</taxon>
    </lineage>
</organism>
<dbReference type="PANTHER" id="PTHR11804">
    <property type="entry name" value="PROTEASE M3 THIMET OLIGOPEPTIDASE-RELATED"/>
    <property type="match status" value="1"/>
</dbReference>
<dbReference type="Pfam" id="PF01432">
    <property type="entry name" value="Peptidase_M3"/>
    <property type="match status" value="1"/>
</dbReference>
<dbReference type="GO" id="GO:0006508">
    <property type="term" value="P:proteolysis"/>
    <property type="evidence" value="ECO:0007669"/>
    <property type="project" value="UniProtKB-KW"/>
</dbReference>
<keyword evidence="4 6" id="KW-0862">Zinc</keyword>
<dbReference type="InterPro" id="IPR045090">
    <property type="entry name" value="Pept_M3A_M3B"/>
</dbReference>
<feature type="domain" description="Peptidase M3A/M3B catalytic" evidence="7">
    <location>
        <begin position="168"/>
        <end position="537"/>
    </location>
</feature>
<evidence type="ECO:0000256" key="5">
    <source>
        <dbReference type="ARBA" id="ARBA00023049"/>
    </source>
</evidence>
<gene>
    <name evidence="8" type="ORF">ETAA8_63820</name>
</gene>
<protein>
    <submittedName>
        <fullName evidence="8">Peptidase family M3</fullName>
    </submittedName>
</protein>
<evidence type="ECO:0000256" key="4">
    <source>
        <dbReference type="ARBA" id="ARBA00022833"/>
    </source>
</evidence>
<evidence type="ECO:0000313" key="8">
    <source>
        <dbReference type="EMBL" id="QDU31229.1"/>
    </source>
</evidence>
<sequence length="564" mass="65795">MPVTIDQIFVETPQYEEVAREYAELEASFARAKTAEQTAEVVHRWDQIRRRLETWGALVSLRFNQDTRNEEYKKEREYSDELQPRLTDLDVKIKRLLLASPHRGALEQKYGTQAFALWSADVMTFEPAIQDHLVREAKLQAEYGEVMATAKLQFRGETLNHSAIVKFREDPDRATRHEAEQVRWQWYADNRPQLDRIYTDMVNLRHEMARTLKFNNFVELGYQRMKRVDYNAADVALFRDEVRKYVVPLAVELRKKQAKDLGVDKLMFWDDAIHDAQGNPAPQGDHDWMVERAHEMFAAMGPELADFFRLMTTAKLTDLKNREGKSPGGFCTSFPSYGLPYIFANFNGTKHDVEVFTHEVGHAYQGYLSREQPLSDYLWPTYESCEIHSMGLEFLTWPHMEKFFGADAERFRRIHLTQGLLFLPYGVAVDHFQHLVYEKPEATAAERHGMWQEVERMYLPWRDYGDLPHVVDGGFWQFQRHIYLHPFYYIDYTLAQTCALQLWVRSRKDPQKTLDDYNALCRRGGEAPFQALARGAGLISPFEPGCLRDVVEQARVVLAEGKQG</sequence>
<keyword evidence="1 6" id="KW-0645">Protease</keyword>
<keyword evidence="3 6" id="KW-0378">Hydrolase</keyword>
<dbReference type="EMBL" id="CP036274">
    <property type="protein sequence ID" value="QDU31229.1"/>
    <property type="molecule type" value="Genomic_DNA"/>
</dbReference>
<evidence type="ECO:0000259" key="7">
    <source>
        <dbReference type="Pfam" id="PF01432"/>
    </source>
</evidence>
<accession>A0A517YLY5</accession>
<evidence type="ECO:0000256" key="3">
    <source>
        <dbReference type="ARBA" id="ARBA00022801"/>
    </source>
</evidence>
<evidence type="ECO:0000256" key="2">
    <source>
        <dbReference type="ARBA" id="ARBA00022723"/>
    </source>
</evidence>
<name>A0A517YLY5_9BACT</name>
<keyword evidence="9" id="KW-1185">Reference proteome</keyword>
<proteinExistence type="inferred from homology"/>
<dbReference type="InterPro" id="IPR011976">
    <property type="entry name" value="Pept_M3B_oligopep-rel"/>
</dbReference>
<dbReference type="AlphaFoldDB" id="A0A517YLY5"/>
<comment type="similarity">
    <text evidence="6">Belongs to the peptidase M3 family.</text>
</comment>
<keyword evidence="5 6" id="KW-0482">Metalloprotease</keyword>
<evidence type="ECO:0000256" key="6">
    <source>
        <dbReference type="RuleBase" id="RU003435"/>
    </source>
</evidence>
<dbReference type="NCBIfam" id="TIGR02289">
    <property type="entry name" value="M3_not_pepF"/>
    <property type="match status" value="1"/>
</dbReference>
<dbReference type="Proteomes" id="UP000315017">
    <property type="component" value="Chromosome"/>
</dbReference>
<dbReference type="Gene3D" id="1.10.1370.30">
    <property type="match status" value="1"/>
</dbReference>
<dbReference type="KEGG" id="aagg:ETAA8_63820"/>
<dbReference type="SUPFAM" id="SSF55486">
    <property type="entry name" value="Metalloproteases ('zincins'), catalytic domain"/>
    <property type="match status" value="1"/>
</dbReference>
<dbReference type="PANTHER" id="PTHR11804:SF28">
    <property type="entry name" value="OLIGOENDOPEPTIDASE F"/>
    <property type="match status" value="1"/>
</dbReference>